<dbReference type="EMBL" id="CP098611">
    <property type="protein sequence ID" value="USR92255.1"/>
    <property type="molecule type" value="Genomic_DNA"/>
</dbReference>
<keyword evidence="13" id="KW-1185">Reference proteome</keyword>
<evidence type="ECO:0000256" key="5">
    <source>
        <dbReference type="ARBA" id="ARBA00022692"/>
    </source>
</evidence>
<evidence type="ECO:0000256" key="7">
    <source>
        <dbReference type="ARBA" id="ARBA00022946"/>
    </source>
</evidence>
<dbReference type="CDD" id="cd06160">
    <property type="entry name" value="S2P-M50_like_2"/>
    <property type="match status" value="1"/>
</dbReference>
<feature type="transmembrane region" description="Helical" evidence="10">
    <location>
        <begin position="275"/>
        <end position="292"/>
    </location>
</feature>
<dbReference type="InterPro" id="IPR008915">
    <property type="entry name" value="Peptidase_M50"/>
</dbReference>
<protein>
    <submittedName>
        <fullName evidence="12">Site-2 protease family protein</fullName>
    </submittedName>
</protein>
<feature type="transmembrane region" description="Helical" evidence="10">
    <location>
        <begin position="375"/>
        <end position="394"/>
    </location>
</feature>
<dbReference type="GO" id="GO:0006508">
    <property type="term" value="P:proteolysis"/>
    <property type="evidence" value="ECO:0007669"/>
    <property type="project" value="UniProtKB-KW"/>
</dbReference>
<comment type="subcellular location">
    <subcellularLocation>
        <location evidence="2">Membrane</location>
        <topology evidence="2">Multi-pass membrane protein</topology>
    </subcellularLocation>
</comment>
<evidence type="ECO:0000256" key="4">
    <source>
        <dbReference type="ARBA" id="ARBA00022670"/>
    </source>
</evidence>
<feature type="transmembrane region" description="Helical" evidence="10">
    <location>
        <begin position="238"/>
        <end position="255"/>
    </location>
</feature>
<reference evidence="12" key="1">
    <citation type="submission" date="2022-06" db="EMBL/GenBank/DDBJ databases">
        <title>Genome sequence of Phormidium yuhuli AB48 isolated from an industrial photobioreactor environment.</title>
        <authorList>
            <person name="Qiu Y."/>
            <person name="Noonan A.J.C."/>
            <person name="Dofher K."/>
            <person name="Koch M."/>
            <person name="Kieft B."/>
            <person name="Lin X."/>
            <person name="Ziels R.M."/>
            <person name="Hallam S.J."/>
        </authorList>
    </citation>
    <scope>NUCLEOTIDE SEQUENCE</scope>
    <source>
        <strain evidence="12">AB48</strain>
    </source>
</reference>
<evidence type="ECO:0000313" key="12">
    <source>
        <dbReference type="EMBL" id="USR92255.1"/>
    </source>
</evidence>
<dbReference type="Proteomes" id="UP001056708">
    <property type="component" value="Chromosome"/>
</dbReference>
<evidence type="ECO:0000256" key="8">
    <source>
        <dbReference type="ARBA" id="ARBA00022989"/>
    </source>
</evidence>
<organism evidence="12 13">
    <name type="scientific">Phormidium yuhuli AB48</name>
    <dbReference type="NCBI Taxonomy" id="2940671"/>
    <lineage>
        <taxon>Bacteria</taxon>
        <taxon>Bacillati</taxon>
        <taxon>Cyanobacteriota</taxon>
        <taxon>Cyanophyceae</taxon>
        <taxon>Oscillatoriophycideae</taxon>
        <taxon>Oscillatoriales</taxon>
        <taxon>Oscillatoriaceae</taxon>
        <taxon>Phormidium</taxon>
        <taxon>Phormidium yuhuli</taxon>
    </lineage>
</organism>
<dbReference type="RefSeq" id="WP_252664332.1">
    <property type="nucleotide sequence ID" value="NZ_CP098611.1"/>
</dbReference>
<evidence type="ECO:0000256" key="10">
    <source>
        <dbReference type="SAM" id="Phobius"/>
    </source>
</evidence>
<feature type="transmembrane region" description="Helical" evidence="10">
    <location>
        <begin position="414"/>
        <end position="442"/>
    </location>
</feature>
<keyword evidence="5 10" id="KW-0812">Transmembrane</keyword>
<evidence type="ECO:0000256" key="1">
    <source>
        <dbReference type="ARBA" id="ARBA00001947"/>
    </source>
</evidence>
<dbReference type="GO" id="GO:0008233">
    <property type="term" value="F:peptidase activity"/>
    <property type="evidence" value="ECO:0007669"/>
    <property type="project" value="UniProtKB-KW"/>
</dbReference>
<keyword evidence="9 10" id="KW-0472">Membrane</keyword>
<evidence type="ECO:0000259" key="11">
    <source>
        <dbReference type="Pfam" id="PF02163"/>
    </source>
</evidence>
<feature type="transmembrane region" description="Helical" evidence="10">
    <location>
        <begin position="463"/>
        <end position="483"/>
    </location>
</feature>
<feature type="transmembrane region" description="Helical" evidence="10">
    <location>
        <begin position="301"/>
        <end position="325"/>
    </location>
</feature>
<feature type="domain" description="Peptidase M50" evidence="11">
    <location>
        <begin position="246"/>
        <end position="411"/>
    </location>
</feature>
<evidence type="ECO:0000256" key="9">
    <source>
        <dbReference type="ARBA" id="ARBA00023136"/>
    </source>
</evidence>
<dbReference type="PANTHER" id="PTHR31412:SF0">
    <property type="entry name" value="ZINC METALLOPROTEASE EGY1, CHLOROPLASTIC-RELATED"/>
    <property type="match status" value="1"/>
</dbReference>
<sequence length="488" mass="54171">MTFWLLLILGLITYIILQRSVANITRTPVWLLWLVMMTPAVVLIIWAEATPEDGGVPAWGAIALMTGCFILYLWLLYRGRTTPEEQAKTRVTAPELSSSLTPLKEQLRPIAPGEETQLRNCFNWSVYALHQLEYRPQAVICRGQLRTTPDRAYRTIRDNIEQKFGDRFLVVLQEGENQKPLFVLAPNPKQHTQSAESDPTEQPAIALGLFLITLFTSTTVGVELAGIESDRWQADPRLLLQGLPYACSLLGVLGIRELGRYAIARRHQLETSLPYFIPFPMFLGTLGAFLRIRSPIPNRKVLFDTSIVGPLLTLLVSFPLLLWGLSQSQLVPASEASGILNFQELIPTFSLLLSLCSALLLPGSLDPSQAIELQPVAIVGYLGIILSAFTLMPIGRLDGGQMVHAMFGRRTALAIGQISRILILLLALLHPELLLWAILLFLIPLRDSPALNDVSELDNKRDVLGLISLFLLALILLPVPQMLTQALS</sequence>
<accession>A0ABY5AT99</accession>
<feature type="transmembrane region" description="Helical" evidence="10">
    <location>
        <begin position="58"/>
        <end position="77"/>
    </location>
</feature>
<gene>
    <name evidence="12" type="ORF">NEA10_05910</name>
</gene>
<feature type="transmembrane region" description="Helical" evidence="10">
    <location>
        <begin position="345"/>
        <end position="363"/>
    </location>
</feature>
<evidence type="ECO:0000313" key="13">
    <source>
        <dbReference type="Proteomes" id="UP001056708"/>
    </source>
</evidence>
<keyword evidence="7" id="KW-0809">Transit peptide</keyword>
<keyword evidence="4 12" id="KW-0645">Protease</keyword>
<comment type="cofactor">
    <cofactor evidence="1">
        <name>Zn(2+)</name>
        <dbReference type="ChEBI" id="CHEBI:29105"/>
    </cofactor>
</comment>
<evidence type="ECO:0000256" key="2">
    <source>
        <dbReference type="ARBA" id="ARBA00004141"/>
    </source>
</evidence>
<feature type="transmembrane region" description="Helical" evidence="10">
    <location>
        <begin position="28"/>
        <end position="46"/>
    </location>
</feature>
<keyword evidence="8 10" id="KW-1133">Transmembrane helix</keyword>
<dbReference type="PANTHER" id="PTHR31412">
    <property type="entry name" value="ZINC METALLOPROTEASE EGY1"/>
    <property type="match status" value="1"/>
</dbReference>
<comment type="similarity">
    <text evidence="3">Belongs to the peptidase M50B family.</text>
</comment>
<feature type="transmembrane region" description="Helical" evidence="10">
    <location>
        <begin position="204"/>
        <end position="226"/>
    </location>
</feature>
<evidence type="ECO:0000256" key="3">
    <source>
        <dbReference type="ARBA" id="ARBA00007931"/>
    </source>
</evidence>
<proteinExistence type="inferred from homology"/>
<keyword evidence="6" id="KW-0378">Hydrolase</keyword>
<name>A0ABY5AT99_9CYAN</name>
<dbReference type="InterPro" id="IPR044838">
    <property type="entry name" value="EGY1-like"/>
</dbReference>
<dbReference type="Pfam" id="PF02163">
    <property type="entry name" value="Peptidase_M50"/>
    <property type="match status" value="1"/>
</dbReference>
<evidence type="ECO:0000256" key="6">
    <source>
        <dbReference type="ARBA" id="ARBA00022801"/>
    </source>
</evidence>